<dbReference type="InterPro" id="IPR032001">
    <property type="entry name" value="SAWADEE_dom"/>
</dbReference>
<organism evidence="2 3">
    <name type="scientific">Ziziphus jujuba</name>
    <name type="common">Chinese jujube</name>
    <name type="synonym">Ziziphus sativa</name>
    <dbReference type="NCBI Taxonomy" id="326968"/>
    <lineage>
        <taxon>Eukaryota</taxon>
        <taxon>Viridiplantae</taxon>
        <taxon>Streptophyta</taxon>
        <taxon>Embryophyta</taxon>
        <taxon>Tracheophyta</taxon>
        <taxon>Spermatophyta</taxon>
        <taxon>Magnoliopsida</taxon>
        <taxon>eudicotyledons</taxon>
        <taxon>Gunneridae</taxon>
        <taxon>Pentapetalae</taxon>
        <taxon>rosids</taxon>
        <taxon>fabids</taxon>
        <taxon>Rosales</taxon>
        <taxon>Rhamnaceae</taxon>
        <taxon>Paliureae</taxon>
        <taxon>Ziziphus</taxon>
    </lineage>
</organism>
<dbReference type="Pfam" id="PF16719">
    <property type="entry name" value="SAWADEE"/>
    <property type="match status" value="1"/>
</dbReference>
<feature type="domain" description="SAWADEE" evidence="1">
    <location>
        <begin position="5"/>
        <end position="155"/>
    </location>
</feature>
<dbReference type="PANTHER" id="PTHR36384:SF1">
    <property type="entry name" value="SAWADEE PROTEIN"/>
    <property type="match status" value="1"/>
</dbReference>
<reference evidence="3" key="1">
    <citation type="submission" date="2025-08" db="UniProtKB">
        <authorList>
            <consortium name="RefSeq"/>
        </authorList>
    </citation>
    <scope>IDENTIFICATION</scope>
    <source>
        <tissue evidence="3">Seedling</tissue>
    </source>
</reference>
<evidence type="ECO:0000259" key="1">
    <source>
        <dbReference type="Pfam" id="PF16719"/>
    </source>
</evidence>
<evidence type="ECO:0000313" key="3">
    <source>
        <dbReference type="RefSeq" id="XP_015880867.1"/>
    </source>
</evidence>
<gene>
    <name evidence="3" type="primary">LOC107416837</name>
</gene>
<dbReference type="AlphaFoldDB" id="A0A6P3ZZ20"/>
<proteinExistence type="predicted"/>
<dbReference type="RefSeq" id="XP_015880867.1">
    <property type="nucleotide sequence ID" value="XM_016025381.4"/>
</dbReference>
<dbReference type="GO" id="GO:0003682">
    <property type="term" value="F:chromatin binding"/>
    <property type="evidence" value="ECO:0007669"/>
    <property type="project" value="InterPro"/>
</dbReference>
<dbReference type="PANTHER" id="PTHR36384">
    <property type="entry name" value="SAWADEE PROTEIN"/>
    <property type="match status" value="1"/>
</dbReference>
<dbReference type="GeneID" id="107416837"/>
<dbReference type="Gene3D" id="2.30.30.140">
    <property type="match status" value="1"/>
</dbReference>
<evidence type="ECO:0000313" key="2">
    <source>
        <dbReference type="Proteomes" id="UP001652623"/>
    </source>
</evidence>
<name>A0A6P3ZZ20_ZIZJJ</name>
<keyword evidence="2" id="KW-1185">Reference proteome</keyword>
<accession>A0A6P3ZZ20</accession>
<protein>
    <submittedName>
        <fullName evidence="3">Uncharacterized protein LOC107416837</fullName>
    </submittedName>
</protein>
<dbReference type="KEGG" id="zju:107416837"/>
<sequence length="420" mass="48154">MLVTEMEFRDYDDDAWYTVQVIVEGEGGDSSPPDSARLRVKFCGLEGQADAVFHASDLTKLSFDFISDFDSRFRTLSQQLQDSECSSVVTGMKVCASHIFNNDDLRFYDAIIEGVDYQKHSFENGEEECSCTFVLCWLHGPLAGQLTVEKIENICRIQSGEKRDSAVASFLKIVRKKIEIACNSNSLPGAEVTTGNTTDHHTEIAILRTEHRRKFSHHLKQETRVTRQPLNETQSSKWTIDYPSERTAQDRDFGGMSNHYLIFVENLEKELTPVQIVEFVRKEVSVSCQAFVFPSLSSELCARGNILVDSKKHFEKLCNFLDNPDQIIVSSRGRPWLITEKISTHDTLKASIGALVLKSEKIFQTTNIRTTNELKLKIVHSGTNEYRMAKQRRDLYKEFSDHQQRLQKRLFFEEEKILKL</sequence>
<dbReference type="Proteomes" id="UP001652623">
    <property type="component" value="Chromosome 4"/>
</dbReference>